<dbReference type="EMBL" id="MLAB01000046">
    <property type="protein sequence ID" value="OOF70921.1"/>
    <property type="molecule type" value="Genomic_DNA"/>
</dbReference>
<evidence type="ECO:0000313" key="6">
    <source>
        <dbReference type="EMBL" id="OOF70921.1"/>
    </source>
</evidence>
<dbReference type="GeneID" id="85658419"/>
<dbReference type="PANTHER" id="PTHR35007:SF2">
    <property type="entry name" value="PILUS ASSEMBLE PROTEIN"/>
    <property type="match status" value="1"/>
</dbReference>
<dbReference type="InterPro" id="IPR018076">
    <property type="entry name" value="T2SS_GspF_dom"/>
</dbReference>
<dbReference type="PANTHER" id="PTHR35007">
    <property type="entry name" value="INTEGRAL MEMBRANE PROTEIN-RELATED"/>
    <property type="match status" value="1"/>
</dbReference>
<comment type="caution">
    <text evidence="6">The sequence shown here is derived from an EMBL/GenBank/DDBJ whole genome shotgun (WGS) entry which is preliminary data.</text>
</comment>
<gene>
    <name evidence="6" type="ORF">BKG90_09000</name>
</gene>
<sequence>MNLLYYSILSFGFLLLLYTAISWTATSKKINEKEYSKNSIKNVLEELKNKIHLWLYYFTIGDKQKLVCNIFISFLIFISFFYLNILYIKIDRLIFCLIFSVLFIFSVWYLGQRRNKKMFTEVFPDVIQILNSAISAGAGLLQALERCGKDLPGPLGNEFRNIHRRLSIGEDPVAVFDDSYIRYPYKEFYYFIIIIRTNLSRGGQIREVINRLGRLIVDTKKMEKKKKAMTSEARISALIVGCFPIGFFLFMQFFMPENFDFLINNPSGRWILYYVFGSELLGMMVIWWLMRRAT</sequence>
<dbReference type="Pfam" id="PF00482">
    <property type="entry name" value="T2SSF"/>
    <property type="match status" value="1"/>
</dbReference>
<evidence type="ECO:0000313" key="7">
    <source>
        <dbReference type="Proteomes" id="UP000188998"/>
    </source>
</evidence>
<evidence type="ECO:0000256" key="3">
    <source>
        <dbReference type="ARBA" id="ARBA00022692"/>
    </source>
</evidence>
<reference evidence="6 7" key="1">
    <citation type="submission" date="2016-10" db="EMBL/GenBank/DDBJ databases">
        <title>Rodentibacter gen. nov. and new species.</title>
        <authorList>
            <person name="Christensen H."/>
        </authorList>
    </citation>
    <scope>NUCLEOTIDE SEQUENCE [LARGE SCALE GENOMIC DNA]</scope>
    <source>
        <strain evidence="6 7">199137021</strain>
    </source>
</reference>
<evidence type="ECO:0000256" key="1">
    <source>
        <dbReference type="ARBA" id="ARBA00004651"/>
    </source>
</evidence>
<dbReference type="RefSeq" id="WP_059368094.1">
    <property type="nucleotide sequence ID" value="NZ_BBXJ01000001.1"/>
</dbReference>
<keyword evidence="7" id="KW-1185">Reference proteome</keyword>
<dbReference type="Proteomes" id="UP000188998">
    <property type="component" value="Unassembled WGS sequence"/>
</dbReference>
<organism evidence="6 7">
    <name type="scientific">Rodentibacter caecimuris</name>
    <dbReference type="NCBI Taxonomy" id="1796644"/>
    <lineage>
        <taxon>Bacteria</taxon>
        <taxon>Pseudomonadati</taxon>
        <taxon>Pseudomonadota</taxon>
        <taxon>Gammaproteobacteria</taxon>
        <taxon>Pasteurellales</taxon>
        <taxon>Pasteurellaceae</taxon>
        <taxon>Rodentibacter</taxon>
    </lineage>
</organism>
<evidence type="ECO:0000256" key="5">
    <source>
        <dbReference type="ARBA" id="ARBA00023136"/>
    </source>
</evidence>
<proteinExistence type="predicted"/>
<protein>
    <submittedName>
        <fullName evidence="6">Protein dehydratase</fullName>
    </submittedName>
</protein>
<name>A0A9X8YX69_9PAST</name>
<accession>A0A9X8YX69</accession>
<keyword evidence="5" id="KW-0472">Membrane</keyword>
<keyword evidence="2" id="KW-1003">Cell membrane</keyword>
<keyword evidence="4" id="KW-1133">Transmembrane helix</keyword>
<evidence type="ECO:0000256" key="4">
    <source>
        <dbReference type="ARBA" id="ARBA00022989"/>
    </source>
</evidence>
<dbReference type="GO" id="GO:0005886">
    <property type="term" value="C:plasma membrane"/>
    <property type="evidence" value="ECO:0007669"/>
    <property type="project" value="UniProtKB-SubCell"/>
</dbReference>
<evidence type="ECO:0000256" key="2">
    <source>
        <dbReference type="ARBA" id="ARBA00022475"/>
    </source>
</evidence>
<comment type="subcellular location">
    <subcellularLocation>
        <location evidence="1">Cell membrane</location>
        <topology evidence="1">Multi-pass membrane protein</topology>
    </subcellularLocation>
</comment>
<dbReference type="AlphaFoldDB" id="A0A9X8YX69"/>
<keyword evidence="3" id="KW-0812">Transmembrane</keyword>